<dbReference type="Proteomes" id="UP000663829">
    <property type="component" value="Unassembled WGS sequence"/>
</dbReference>
<comment type="caution">
    <text evidence="3">The sequence shown here is derived from an EMBL/GenBank/DDBJ whole genome shotgun (WGS) entry which is preliminary data.</text>
</comment>
<dbReference type="AlphaFoldDB" id="A0A814VY93"/>
<dbReference type="SUPFAM" id="SSF56399">
    <property type="entry name" value="ADP-ribosylation"/>
    <property type="match status" value="1"/>
</dbReference>
<dbReference type="GO" id="GO:0047286">
    <property type="term" value="F:NAD+-diphthamide ADP-ribosyltransferase activity"/>
    <property type="evidence" value="ECO:0007669"/>
    <property type="project" value="InterPro"/>
</dbReference>
<reference evidence="3" key="1">
    <citation type="submission" date="2021-02" db="EMBL/GenBank/DDBJ databases">
        <authorList>
            <person name="Nowell W R."/>
        </authorList>
    </citation>
    <scope>NUCLEOTIDE SEQUENCE</scope>
</reference>
<sequence length="857" mass="92311">MPAVNGLNVLKENETKMNQYLRSLYLKNIIEQSLYYRLRSTSASLSVMYGQPKVHRNGYPLRSIISSVGSYNYELSRHLVQIIQRYRTPPPSFVKDSFQFVERIKNIDYEDGQIMICETCEQGLRSFTTNSSQDNLLEYDTEDQSSEQINNQNMSDKRKDIYVRVDGQLLFDKQASDERKKSIARRKALDLRKLLQNSACQSNAKNDTSMSSSLNCSDNSYHSESAAINQKNLGNRSRAVFVSAKANPSSEFTTNIKKISAVGASATAFASKSKGHANALNVHAKGVNASASATADRLTASALNANATGLNASASASATAVRVSTLNTNVTAANVSVSATADGLSVATGNVGVTGVDVAASTSVSAAKVQVGNIDVNGASAGASMKVNGGGVTAGNIAIGGPSAAISVNIDGSLSFGNINIGLRPSLDIGLGLNLGIPFLSGTKMGSQGNAGANNSQQVDGQGQNTGALQKAQDYLSSRFPNKRIYKTPVDVSIQRNKDGQEIDPLLPDTAGEQADVDGSAVNDAIQRHNQLVAEGMKFAGFKGCPPPSSTTNLSSTHTSSSDPAWEGMYTSPSPDVAAGYVGSDDGQRVGDIKRVYVPNDAGDLYYTKTGLETPEARVAVEKVKEHSGGKYMFSGPQDSKNPDLFPPELVISPSVRDEAKANGNLKFEASAHVVEPESRRIEQYHQSELEHSKMIPDYLVNIKTAVDCAKTGGRERLAHVFQGQPPSGCYNNPTPEPSVQSKQPEMSEEDKLLLEECTKVGVHLTSVELDHWKKKLKSDAEYERDEDLSTNGNTNMNTSHQNETSKTKDDEELVTEPPKPCKNHAANVRCMKCTQNSSGLRIRQVHNNIHGFNFKD</sequence>
<evidence type="ECO:0000313" key="3">
    <source>
        <dbReference type="EMBL" id="CAF1194593.1"/>
    </source>
</evidence>
<feature type="region of interest" description="Disordered" evidence="1">
    <location>
        <begin position="778"/>
        <end position="821"/>
    </location>
</feature>
<dbReference type="OrthoDB" id="10044296at2759"/>
<evidence type="ECO:0000256" key="1">
    <source>
        <dbReference type="SAM" id="MobiDB-lite"/>
    </source>
</evidence>
<evidence type="ECO:0000313" key="4">
    <source>
        <dbReference type="EMBL" id="CAF3958923.1"/>
    </source>
</evidence>
<accession>A0A814VY93</accession>
<dbReference type="EMBL" id="CAJNOQ010008339">
    <property type="protein sequence ID" value="CAF1194593.1"/>
    <property type="molecule type" value="Genomic_DNA"/>
</dbReference>
<dbReference type="Pfam" id="PF09009">
    <property type="entry name" value="Exotox-A_cataly"/>
    <property type="match status" value="1"/>
</dbReference>
<dbReference type="Gene3D" id="3.90.175.10">
    <property type="entry name" value="Diphtheria Toxin, domain 1"/>
    <property type="match status" value="1"/>
</dbReference>
<keyword evidence="5" id="KW-1185">Reference proteome</keyword>
<organism evidence="3 5">
    <name type="scientific">Didymodactylos carnosus</name>
    <dbReference type="NCBI Taxonomy" id="1234261"/>
    <lineage>
        <taxon>Eukaryota</taxon>
        <taxon>Metazoa</taxon>
        <taxon>Spiralia</taxon>
        <taxon>Gnathifera</taxon>
        <taxon>Rotifera</taxon>
        <taxon>Eurotatoria</taxon>
        <taxon>Bdelloidea</taxon>
        <taxon>Philodinida</taxon>
        <taxon>Philodinidae</taxon>
        <taxon>Didymodactylos</taxon>
    </lineage>
</organism>
<proteinExistence type="predicted"/>
<evidence type="ECO:0000313" key="5">
    <source>
        <dbReference type="Proteomes" id="UP000663829"/>
    </source>
</evidence>
<dbReference type="InterPro" id="IPR015099">
    <property type="entry name" value="Exotox-A_cataly_dom"/>
</dbReference>
<feature type="compositionally biased region" description="Polar residues" evidence="1">
    <location>
        <begin position="790"/>
        <end position="803"/>
    </location>
</feature>
<protein>
    <recommendedName>
        <fullName evidence="2">Exotoxin A catalytic domain-containing protein</fullName>
    </recommendedName>
</protein>
<feature type="domain" description="Exotoxin A catalytic" evidence="2">
    <location>
        <begin position="527"/>
        <end position="622"/>
    </location>
</feature>
<gene>
    <name evidence="3" type="ORF">GPM918_LOCUS23390</name>
    <name evidence="4" type="ORF">SRO942_LOCUS23385</name>
</gene>
<name>A0A814VY93_9BILA</name>
<feature type="region of interest" description="Disordered" evidence="1">
    <location>
        <begin position="723"/>
        <end position="750"/>
    </location>
</feature>
<feature type="region of interest" description="Disordered" evidence="1">
    <location>
        <begin position="448"/>
        <end position="467"/>
    </location>
</feature>
<dbReference type="Proteomes" id="UP000681722">
    <property type="component" value="Unassembled WGS sequence"/>
</dbReference>
<evidence type="ECO:0000259" key="2">
    <source>
        <dbReference type="Pfam" id="PF09009"/>
    </source>
</evidence>
<feature type="compositionally biased region" description="Polar residues" evidence="1">
    <location>
        <begin position="730"/>
        <end position="745"/>
    </location>
</feature>
<dbReference type="EMBL" id="CAJOBC010008337">
    <property type="protein sequence ID" value="CAF3958923.1"/>
    <property type="molecule type" value="Genomic_DNA"/>
</dbReference>